<protein>
    <submittedName>
        <fullName evidence="1">(wild Malaysian banana) hypothetical protein</fullName>
    </submittedName>
</protein>
<sequence>MCCGTHACMPHHWTRQSCRRNDYKKPGGSHLRRLKIHERASFDKVSTASLYHGSHSPLVKPKSSARYSWPSCVSCQGTISPIASALTKSYCLILHQTKLKIK</sequence>
<proteinExistence type="predicted"/>
<keyword evidence="3" id="KW-1185">Reference proteome</keyword>
<accession>A0A804I5X3</accession>
<evidence type="ECO:0000313" key="1">
    <source>
        <dbReference type="EMBL" id="CAG1862880.1"/>
    </source>
</evidence>
<dbReference type="EnsemblPlants" id="Ma02_t22990.1">
    <property type="protein sequence ID" value="Ma02_p22990.1"/>
    <property type="gene ID" value="Ma02_g22990"/>
</dbReference>
<dbReference type="AlphaFoldDB" id="A0A804I5X3"/>
<name>A0A804I5X3_MUSAM</name>
<dbReference type="InParanoid" id="A0A804I5X3"/>
<reference evidence="2" key="2">
    <citation type="submission" date="2021-05" db="UniProtKB">
        <authorList>
            <consortium name="EnsemblPlants"/>
        </authorList>
    </citation>
    <scope>IDENTIFICATION</scope>
    <source>
        <strain evidence="2">subsp. malaccensis</strain>
    </source>
</reference>
<evidence type="ECO:0000313" key="2">
    <source>
        <dbReference type="EnsemblPlants" id="Ma02_p22990.1"/>
    </source>
</evidence>
<dbReference type="Proteomes" id="UP000012960">
    <property type="component" value="Unplaced"/>
</dbReference>
<evidence type="ECO:0000313" key="3">
    <source>
        <dbReference type="Proteomes" id="UP000012960"/>
    </source>
</evidence>
<reference evidence="1" key="1">
    <citation type="submission" date="2021-03" db="EMBL/GenBank/DDBJ databases">
        <authorList>
            <consortium name="Genoscope - CEA"/>
            <person name="William W."/>
        </authorList>
    </citation>
    <scope>NUCLEOTIDE SEQUENCE</scope>
    <source>
        <strain evidence="1">Doubled-haploid Pahang</strain>
    </source>
</reference>
<organism evidence="2 3">
    <name type="scientific">Musa acuminata subsp. malaccensis</name>
    <name type="common">Wild banana</name>
    <name type="synonym">Musa malaccensis</name>
    <dbReference type="NCBI Taxonomy" id="214687"/>
    <lineage>
        <taxon>Eukaryota</taxon>
        <taxon>Viridiplantae</taxon>
        <taxon>Streptophyta</taxon>
        <taxon>Embryophyta</taxon>
        <taxon>Tracheophyta</taxon>
        <taxon>Spermatophyta</taxon>
        <taxon>Magnoliopsida</taxon>
        <taxon>Liliopsida</taxon>
        <taxon>Zingiberales</taxon>
        <taxon>Musaceae</taxon>
        <taxon>Musa</taxon>
    </lineage>
</organism>
<gene>
    <name evidence="1" type="ORF">GSMUA_77740.1</name>
</gene>
<dbReference type="Gramene" id="Ma02_t22990.1">
    <property type="protein sequence ID" value="Ma02_p22990.1"/>
    <property type="gene ID" value="Ma02_g22990"/>
</dbReference>
<dbReference type="EMBL" id="HG996467">
    <property type="protein sequence ID" value="CAG1862880.1"/>
    <property type="molecule type" value="Genomic_DNA"/>
</dbReference>